<dbReference type="AlphaFoldDB" id="A0A953LFR4"/>
<evidence type="ECO:0000259" key="1">
    <source>
        <dbReference type="Pfam" id="PF12673"/>
    </source>
</evidence>
<reference evidence="2" key="1">
    <citation type="submission" date="2017-11" db="EMBL/GenBank/DDBJ databases">
        <title>Three new genomes from thermophilic consortium.</title>
        <authorList>
            <person name="Quaggio R."/>
            <person name="Amgarten D."/>
            <person name="Setubal J.C."/>
        </authorList>
    </citation>
    <scope>NUCLEOTIDE SEQUENCE</scope>
    <source>
        <strain evidence="2">ZCTH01-B2</strain>
    </source>
</reference>
<dbReference type="EMBL" id="PIUK01000026">
    <property type="protein sequence ID" value="MBY6275468.1"/>
    <property type="molecule type" value="Genomic_DNA"/>
</dbReference>
<protein>
    <recommendedName>
        <fullName evidence="1">SipL SPOCS domain-containing protein</fullName>
    </recommendedName>
</protein>
<organism evidence="2 3">
    <name type="scientific">Symbiobacterium thermophilum</name>
    <dbReference type="NCBI Taxonomy" id="2734"/>
    <lineage>
        <taxon>Bacteria</taxon>
        <taxon>Bacillati</taxon>
        <taxon>Bacillota</taxon>
        <taxon>Clostridia</taxon>
        <taxon>Eubacteriales</taxon>
        <taxon>Symbiobacteriaceae</taxon>
        <taxon>Symbiobacterium</taxon>
    </lineage>
</organism>
<proteinExistence type="predicted"/>
<dbReference type="Proteomes" id="UP000732377">
    <property type="component" value="Unassembled WGS sequence"/>
</dbReference>
<evidence type="ECO:0000313" key="3">
    <source>
        <dbReference type="Proteomes" id="UP000732377"/>
    </source>
</evidence>
<evidence type="ECO:0000313" key="2">
    <source>
        <dbReference type="EMBL" id="MBY6275468.1"/>
    </source>
</evidence>
<sequence length="219" mass="24328">MGPRRRIGWGVPVRSKGGRDGLKDNGYVIQTPVVVNANTAQVLVVSEIPLTPPAFKIDHIDKLIEVDDCVAACDKVIINGRLIKNITYKTAKEWDHKGGLNRVCGDVRHCTVEIPFHLFIDVPGSRDGDDCEIEDAIVAGEFDKLVDRNRDGTFSKLLEKSVIKVRAKVVRRRWLKVNAQDVTPRRLRCPETSGVVTVPGLDIPTQDKGDKPFAPGDEW</sequence>
<feature type="domain" description="SipL SPOCS" evidence="1">
    <location>
        <begin position="56"/>
        <end position="134"/>
    </location>
</feature>
<dbReference type="InterPro" id="IPR024300">
    <property type="entry name" value="SipL_SPOCS_dom"/>
</dbReference>
<dbReference type="Pfam" id="PF12673">
    <property type="entry name" value="SipL"/>
    <property type="match status" value="1"/>
</dbReference>
<name>A0A953LFR4_SYMTR</name>
<comment type="caution">
    <text evidence="2">The sequence shown here is derived from an EMBL/GenBank/DDBJ whole genome shotgun (WGS) entry which is preliminary data.</text>
</comment>
<gene>
    <name evidence="2" type="ORF">CWE10_04485</name>
</gene>
<accession>A0A953LFR4</accession>